<gene>
    <name evidence="2" type="ORF">CHC_T00006249001</name>
</gene>
<dbReference type="OrthoDB" id="434695at2759"/>
<sequence>MLYVRKRYTPVVGASKIYGYYHFVRGVDTSHGAAISAYIVDIVRNKGLDPLPWVAAGGWEVASATFAAYNILSKADVTIHVDFPGSTSATAAGADGRPLELSDLFWSEVVVSSVLRDFSGAGEAPLYPCLHVISSSGALRMESIFFDAATDCVNRWHLSGTDSLAGVTSYASHSRVATAILNNLVSFARYDTAAEFFQRQRICNSDRDCAVHAASAARLKGDIALANSIVDEVLRDDPDSQLAWLERAKIHRSCGEPDKALEAAKKAASRPNQTIEVWIVLADLYVDLKAYSHALVALNSANMPQPSLDHFLRGLLPNRKNLTSPVAGASQGNDAVRILANQLREERNMSDQKTEDTLADLPGKLMTEVERSCYAVLVKILNELSWDEMLAVRGECFVMQADVENGQSSLDRDGEDDSSSDPSDVISDGENGGAASENDQVGLNMARNSDGHRQEGTRNGLMDEEVLGGSQELAQAAAVDISSLPNDETLEGATTMNGSLSSAREDEAIPVDRLLRKKRSEKSGKQVCKPWLDYLVLNMFKDLRAMARWNHEEQQHSAAAALAAGAQVKRSQKAAGDGDSGSSSSFREDVENQGLYNDYRRSADEVAATTRRPAADWLRRGELALRLGKVEEAKTAYWTCIKLAAKEKVVAVTSLCRVMALASDEGDTRTTLRCADAIWNYLDANSDRKPSSKRTSPVHDISACVFRIISKSGLRAVRETATSNVEIDLKRMEGLLLDSVALQVDGFSR</sequence>
<dbReference type="RefSeq" id="XP_005718422.1">
    <property type="nucleotide sequence ID" value="XM_005718365.1"/>
</dbReference>
<dbReference type="GO" id="GO:0006893">
    <property type="term" value="P:Golgi to plasma membrane transport"/>
    <property type="evidence" value="ECO:0007669"/>
    <property type="project" value="UniProtKB-ARBA"/>
</dbReference>
<evidence type="ECO:0000313" key="2">
    <source>
        <dbReference type="EMBL" id="CDF38529.1"/>
    </source>
</evidence>
<dbReference type="PANTHER" id="PTHR31975:SF1">
    <property type="entry name" value="BUD SITE SELECTION PROTEIN 7-RELATED"/>
    <property type="match status" value="1"/>
</dbReference>
<dbReference type="Pfam" id="PF09295">
    <property type="entry name" value="ChAPs"/>
    <property type="match status" value="1"/>
</dbReference>
<dbReference type="InterPro" id="IPR019734">
    <property type="entry name" value="TPR_rpt"/>
</dbReference>
<dbReference type="Gene3D" id="1.25.40.10">
    <property type="entry name" value="Tetratricopeptide repeat domain"/>
    <property type="match status" value="2"/>
</dbReference>
<feature type="region of interest" description="Disordered" evidence="1">
    <location>
        <begin position="407"/>
        <end position="457"/>
    </location>
</feature>
<evidence type="ECO:0000256" key="1">
    <source>
        <dbReference type="SAM" id="MobiDB-lite"/>
    </source>
</evidence>
<accession>R7QKE2</accession>
<evidence type="ECO:0000313" key="3">
    <source>
        <dbReference type="Proteomes" id="UP000012073"/>
    </source>
</evidence>
<dbReference type="Pfam" id="PF13181">
    <property type="entry name" value="TPR_8"/>
    <property type="match status" value="1"/>
</dbReference>
<dbReference type="AlphaFoldDB" id="R7QKE2"/>
<reference evidence="3" key="1">
    <citation type="journal article" date="2013" name="Proc. Natl. Acad. Sci. U.S.A.">
        <title>Genome structure and metabolic features in the red seaweed Chondrus crispus shed light on evolution of the Archaeplastida.</title>
        <authorList>
            <person name="Collen J."/>
            <person name="Porcel B."/>
            <person name="Carre W."/>
            <person name="Ball S.G."/>
            <person name="Chaparro C."/>
            <person name="Tonon T."/>
            <person name="Barbeyron T."/>
            <person name="Michel G."/>
            <person name="Noel B."/>
            <person name="Valentin K."/>
            <person name="Elias M."/>
            <person name="Artiguenave F."/>
            <person name="Arun A."/>
            <person name="Aury J.M."/>
            <person name="Barbosa-Neto J.F."/>
            <person name="Bothwell J.H."/>
            <person name="Bouget F.Y."/>
            <person name="Brillet L."/>
            <person name="Cabello-Hurtado F."/>
            <person name="Capella-Gutierrez S."/>
            <person name="Charrier B."/>
            <person name="Cladiere L."/>
            <person name="Cock J.M."/>
            <person name="Coelho S.M."/>
            <person name="Colleoni C."/>
            <person name="Czjzek M."/>
            <person name="Da Silva C."/>
            <person name="Delage L."/>
            <person name="Denoeud F."/>
            <person name="Deschamps P."/>
            <person name="Dittami S.M."/>
            <person name="Gabaldon T."/>
            <person name="Gachon C.M."/>
            <person name="Groisillier A."/>
            <person name="Herve C."/>
            <person name="Jabbari K."/>
            <person name="Katinka M."/>
            <person name="Kloareg B."/>
            <person name="Kowalczyk N."/>
            <person name="Labadie K."/>
            <person name="Leblanc C."/>
            <person name="Lopez P.J."/>
            <person name="McLachlan D.H."/>
            <person name="Meslet-Cladiere L."/>
            <person name="Moustafa A."/>
            <person name="Nehr Z."/>
            <person name="Nyvall Collen P."/>
            <person name="Panaud O."/>
            <person name="Partensky F."/>
            <person name="Poulain J."/>
            <person name="Rensing S.A."/>
            <person name="Rousvoal S."/>
            <person name="Samson G."/>
            <person name="Symeonidi A."/>
            <person name="Weissenbach J."/>
            <person name="Zambounis A."/>
            <person name="Wincker P."/>
            <person name="Boyen C."/>
        </authorList>
    </citation>
    <scope>NUCLEOTIDE SEQUENCE [LARGE SCALE GENOMIC DNA]</scope>
    <source>
        <strain evidence="3">cv. Stackhouse</strain>
    </source>
</reference>
<keyword evidence="3" id="KW-1185">Reference proteome</keyword>
<dbReference type="PANTHER" id="PTHR31975">
    <property type="entry name" value="BUD SITE SELECTION PROTEIN 7-RELATED"/>
    <property type="match status" value="1"/>
</dbReference>
<protein>
    <submittedName>
        <fullName evidence="2">Uncharacterized protein</fullName>
    </submittedName>
</protein>
<dbReference type="Gramene" id="CDF38529">
    <property type="protein sequence ID" value="CDF38529"/>
    <property type="gene ID" value="CHC_T00006249001"/>
</dbReference>
<dbReference type="GO" id="GO:0034044">
    <property type="term" value="C:exomer complex"/>
    <property type="evidence" value="ECO:0007669"/>
    <property type="project" value="TreeGrafter"/>
</dbReference>
<dbReference type="SUPFAM" id="SSF48452">
    <property type="entry name" value="TPR-like"/>
    <property type="match status" value="1"/>
</dbReference>
<dbReference type="PhylomeDB" id="R7QKE2"/>
<proteinExistence type="predicted"/>
<dbReference type="GeneID" id="17326139"/>
<dbReference type="InterPro" id="IPR015374">
    <property type="entry name" value="ChAPs"/>
</dbReference>
<dbReference type="STRING" id="2769.R7QKE2"/>
<dbReference type="OMA" id="IEAYQHC"/>
<organism evidence="2 3">
    <name type="scientific">Chondrus crispus</name>
    <name type="common">Carrageen Irish moss</name>
    <name type="synonym">Polymorpha crispa</name>
    <dbReference type="NCBI Taxonomy" id="2769"/>
    <lineage>
        <taxon>Eukaryota</taxon>
        <taxon>Rhodophyta</taxon>
        <taxon>Florideophyceae</taxon>
        <taxon>Rhodymeniophycidae</taxon>
        <taxon>Gigartinales</taxon>
        <taxon>Gigartinaceae</taxon>
        <taxon>Chondrus</taxon>
    </lineage>
</organism>
<name>R7QKE2_CHOCR</name>
<dbReference type="Proteomes" id="UP000012073">
    <property type="component" value="Unassembled WGS sequence"/>
</dbReference>
<dbReference type="SMART" id="SM00028">
    <property type="entry name" value="TPR"/>
    <property type="match status" value="2"/>
</dbReference>
<dbReference type="EMBL" id="HG001940">
    <property type="protein sequence ID" value="CDF38529.1"/>
    <property type="molecule type" value="Genomic_DNA"/>
</dbReference>
<dbReference type="InterPro" id="IPR011990">
    <property type="entry name" value="TPR-like_helical_dom_sf"/>
</dbReference>
<dbReference type="KEGG" id="ccp:CHC_T00006249001"/>